<evidence type="ECO:0000313" key="3">
    <source>
        <dbReference type="RefSeq" id="XP_065652446.1"/>
    </source>
</evidence>
<sequence length="245" mass="27948">MKMILFLFYVSFISSVSGNEVSLRFKGRIMESSILPVTIRCEDYKAGYVHIGGITINYRPLNATHQKKAKLDCNEQYEKTLKEVKKKKQAQEKVHSGTTCVLTLLNSEVKSNDLISIVYDCFDTKPAGAPAWGVKNKEEEEEENAKEKIGENVENQIKLSCNDNKEMIFAKQIIYNSSLYRSKQISELTPTMISKSCLKQWKEEKELGTLKSPFSCYINKETAEDVTITYYCIASKSQQIKVKGY</sequence>
<keyword evidence="1" id="KW-0732">Signal</keyword>
<feature type="chain" id="PRO_5045665152" evidence="1">
    <location>
        <begin position="19"/>
        <end position="245"/>
    </location>
</feature>
<evidence type="ECO:0000313" key="2">
    <source>
        <dbReference type="Proteomes" id="UP001652625"/>
    </source>
</evidence>
<dbReference type="Proteomes" id="UP001652625">
    <property type="component" value="Chromosome 04"/>
</dbReference>
<name>A0ABM4BTG1_HYDVU</name>
<gene>
    <name evidence="3" type="primary">LOC101235453</name>
</gene>
<reference evidence="3" key="1">
    <citation type="submission" date="2025-08" db="UniProtKB">
        <authorList>
            <consortium name="RefSeq"/>
        </authorList>
    </citation>
    <scope>IDENTIFICATION</scope>
</reference>
<accession>A0ABM4BTG1</accession>
<organism evidence="2 3">
    <name type="scientific">Hydra vulgaris</name>
    <name type="common">Hydra</name>
    <name type="synonym">Hydra attenuata</name>
    <dbReference type="NCBI Taxonomy" id="6087"/>
    <lineage>
        <taxon>Eukaryota</taxon>
        <taxon>Metazoa</taxon>
        <taxon>Cnidaria</taxon>
        <taxon>Hydrozoa</taxon>
        <taxon>Hydroidolina</taxon>
        <taxon>Anthoathecata</taxon>
        <taxon>Aplanulata</taxon>
        <taxon>Hydridae</taxon>
        <taxon>Hydra</taxon>
    </lineage>
</organism>
<evidence type="ECO:0000256" key="1">
    <source>
        <dbReference type="SAM" id="SignalP"/>
    </source>
</evidence>
<keyword evidence="2" id="KW-1185">Reference proteome</keyword>
<protein>
    <submittedName>
        <fullName evidence="3">Uncharacterized protein LOC101235453 isoform X2</fullName>
    </submittedName>
</protein>
<feature type="signal peptide" evidence="1">
    <location>
        <begin position="1"/>
        <end position="18"/>
    </location>
</feature>
<dbReference type="RefSeq" id="XP_065652446.1">
    <property type="nucleotide sequence ID" value="XM_065796374.1"/>
</dbReference>
<proteinExistence type="predicted"/>
<dbReference type="GeneID" id="101235453"/>